<evidence type="ECO:0000313" key="1">
    <source>
        <dbReference type="EMBL" id="SHI37399.1"/>
    </source>
</evidence>
<evidence type="ECO:0000313" key="2">
    <source>
        <dbReference type="Proteomes" id="UP000184488"/>
    </source>
</evidence>
<organism evidence="1 2">
    <name type="scientific">Flavobacterium terrae</name>
    <dbReference type="NCBI Taxonomy" id="415425"/>
    <lineage>
        <taxon>Bacteria</taxon>
        <taxon>Pseudomonadati</taxon>
        <taxon>Bacteroidota</taxon>
        <taxon>Flavobacteriia</taxon>
        <taxon>Flavobacteriales</taxon>
        <taxon>Flavobacteriaceae</taxon>
        <taxon>Flavobacterium</taxon>
    </lineage>
</organism>
<reference evidence="2" key="1">
    <citation type="submission" date="2016-11" db="EMBL/GenBank/DDBJ databases">
        <authorList>
            <person name="Varghese N."/>
            <person name="Submissions S."/>
        </authorList>
    </citation>
    <scope>NUCLEOTIDE SEQUENCE [LARGE SCALE GENOMIC DNA]</scope>
    <source>
        <strain evidence="2">DSM 18829</strain>
    </source>
</reference>
<dbReference type="AlphaFoldDB" id="A0A1M6ALL0"/>
<accession>A0A1M6ALL0</accession>
<sequence>MNTNTKLFNQINIMRKIFLIVITLLTVTATYSQNKKRKPVKKKPKTVAEAGMQIGYVTSLESGGGGNFVAGLVGEFGVMKNLSIVPSFNYHFTEKVEDIKTTVIEANLDGQYYFLNQKGFKLYGLAGLNYTHVTSKVEIPAEYAEYAEAEGGSEKSSDGNIGFNIGTGIKFDFGGKIVPFSTLRFTIADGSAFGIFAGAKYAF</sequence>
<name>A0A1M6ALL0_9FLAO</name>
<dbReference type="Gene3D" id="2.40.160.20">
    <property type="match status" value="1"/>
</dbReference>
<protein>
    <recommendedName>
        <fullName evidence="3">Outer membrane protein beta-barrel domain-containing protein</fullName>
    </recommendedName>
</protein>
<dbReference type="SUPFAM" id="SSF56925">
    <property type="entry name" value="OMPA-like"/>
    <property type="match status" value="1"/>
</dbReference>
<evidence type="ECO:0008006" key="3">
    <source>
        <dbReference type="Google" id="ProtNLM"/>
    </source>
</evidence>
<dbReference type="InterPro" id="IPR011250">
    <property type="entry name" value="OMP/PagP_B-barrel"/>
</dbReference>
<proteinExistence type="predicted"/>
<dbReference type="EMBL" id="FQZI01000001">
    <property type="protein sequence ID" value="SHI37399.1"/>
    <property type="molecule type" value="Genomic_DNA"/>
</dbReference>
<dbReference type="STRING" id="415425.SAMN05444363_0282"/>
<keyword evidence="2" id="KW-1185">Reference proteome</keyword>
<gene>
    <name evidence="1" type="ORF">SAMN05444363_0282</name>
</gene>
<dbReference type="Proteomes" id="UP000184488">
    <property type="component" value="Unassembled WGS sequence"/>
</dbReference>